<dbReference type="OrthoDB" id="9809045at2"/>
<dbReference type="HAMAP" id="MF_01307_B">
    <property type="entry name" value="Ribosomal_uS5_B"/>
    <property type="match status" value="1"/>
</dbReference>
<dbReference type="Pfam" id="PF00333">
    <property type="entry name" value="Ribosomal_S5"/>
    <property type="match status" value="1"/>
</dbReference>
<dbReference type="GO" id="GO:0006412">
    <property type="term" value="P:translation"/>
    <property type="evidence" value="ECO:0007669"/>
    <property type="project" value="UniProtKB-UniRule"/>
</dbReference>
<dbReference type="Proteomes" id="UP000464675">
    <property type="component" value="Chromosome"/>
</dbReference>
<dbReference type="InterPro" id="IPR013810">
    <property type="entry name" value="Ribosomal_uS5_N"/>
</dbReference>
<dbReference type="Proteomes" id="UP000563601">
    <property type="component" value="Unassembled WGS sequence"/>
</dbReference>
<dbReference type="SUPFAM" id="SSF54768">
    <property type="entry name" value="dsRNA-binding domain-like"/>
    <property type="match status" value="1"/>
</dbReference>
<evidence type="ECO:0000259" key="10">
    <source>
        <dbReference type="PROSITE" id="PS50881"/>
    </source>
</evidence>
<evidence type="ECO:0000256" key="2">
    <source>
        <dbReference type="ARBA" id="ARBA00008945"/>
    </source>
</evidence>
<keyword evidence="4 8" id="KW-0694">RNA-binding</keyword>
<evidence type="ECO:0000256" key="4">
    <source>
        <dbReference type="ARBA" id="ARBA00022884"/>
    </source>
</evidence>
<dbReference type="InterPro" id="IPR005324">
    <property type="entry name" value="Ribosomal_uS5_C"/>
</dbReference>
<accession>A0A6P1TEN8</accession>
<gene>
    <name evidence="8 12" type="primary">rpsE</name>
    <name evidence="12" type="ORF">GTQ55_14670</name>
    <name evidence="11" type="ORF">HNQ53_002701</name>
</gene>
<keyword evidence="5 8" id="KW-0689">Ribosomal protein</keyword>
<dbReference type="InterPro" id="IPR020568">
    <property type="entry name" value="Ribosomal_Su5_D2-typ_SF"/>
</dbReference>
<organism evidence="11 14">
    <name type="scientific">Microbulbifer hydrolyticus</name>
    <dbReference type="NCBI Taxonomy" id="48074"/>
    <lineage>
        <taxon>Bacteria</taxon>
        <taxon>Pseudomonadati</taxon>
        <taxon>Pseudomonadota</taxon>
        <taxon>Gammaproteobacteria</taxon>
        <taxon>Cellvibrionales</taxon>
        <taxon>Microbulbiferaceae</taxon>
        <taxon>Microbulbifer</taxon>
    </lineage>
</organism>
<dbReference type="InterPro" id="IPR005712">
    <property type="entry name" value="Ribosomal_uS5_bac-type"/>
</dbReference>
<dbReference type="NCBIfam" id="TIGR01021">
    <property type="entry name" value="rpsE_bact"/>
    <property type="match status" value="1"/>
</dbReference>
<reference evidence="11 14" key="2">
    <citation type="submission" date="2020-08" db="EMBL/GenBank/DDBJ databases">
        <title>Genomic Encyclopedia of Type Strains, Phase IV (KMG-IV): sequencing the most valuable type-strain genomes for metagenomic binning, comparative biology and taxonomic classification.</title>
        <authorList>
            <person name="Goeker M."/>
        </authorList>
    </citation>
    <scope>NUCLEOTIDE SEQUENCE [LARGE SCALE GENOMIC DNA]</scope>
    <source>
        <strain evidence="11 14">DSM 11525</strain>
    </source>
</reference>
<evidence type="ECO:0000313" key="12">
    <source>
        <dbReference type="EMBL" id="QHQ40103.1"/>
    </source>
</evidence>
<dbReference type="PROSITE" id="PS00585">
    <property type="entry name" value="RIBOSOMAL_S5"/>
    <property type="match status" value="1"/>
</dbReference>
<evidence type="ECO:0000256" key="9">
    <source>
        <dbReference type="RuleBase" id="RU003823"/>
    </source>
</evidence>
<evidence type="ECO:0000256" key="6">
    <source>
        <dbReference type="ARBA" id="ARBA00023274"/>
    </source>
</evidence>
<dbReference type="EMBL" id="JACHHR010000003">
    <property type="protein sequence ID" value="MBB5212476.1"/>
    <property type="molecule type" value="Genomic_DNA"/>
</dbReference>
<dbReference type="InterPro" id="IPR018192">
    <property type="entry name" value="Ribosomal_uS5_N_CS"/>
</dbReference>
<dbReference type="Gene3D" id="3.30.230.10">
    <property type="match status" value="1"/>
</dbReference>
<dbReference type="PANTHER" id="PTHR48432">
    <property type="entry name" value="S5 DRBM DOMAIN-CONTAINING PROTEIN"/>
    <property type="match status" value="1"/>
</dbReference>
<dbReference type="AlphaFoldDB" id="A0A6P1TEN8"/>
<comment type="function">
    <text evidence="8">With S4 and S12 plays an important role in translational accuracy.</text>
</comment>
<evidence type="ECO:0000256" key="8">
    <source>
        <dbReference type="HAMAP-Rule" id="MF_01307"/>
    </source>
</evidence>
<comment type="domain">
    <text evidence="8">The N-terminal domain interacts with the head of the 30S subunit; the C-terminal domain interacts with the body and contacts protein S4. The interaction surface between S4 and S5 is involved in control of translational fidelity.</text>
</comment>
<sequence length="169" mass="17906">MARDKVEKSNDEGLQEKLVQVNRVAKTVKGGRIFAFTALTVVGDGNGRVGFGRGKAREVPVAIQKAMESARRNMIQVDLNGDTIQYATNGRHGGSKVYMQPASQGTGVIAGGAMRSVLEMAGVHNVLAKCYGSTNPVNVVRATFSALGKMSSPEDVAAKRGKSVEEILN</sequence>
<dbReference type="RefSeq" id="WP_161859409.1">
    <property type="nucleotide sequence ID" value="NZ_CP047491.1"/>
</dbReference>
<evidence type="ECO:0000313" key="11">
    <source>
        <dbReference type="EMBL" id="MBB5212476.1"/>
    </source>
</evidence>
<dbReference type="EMBL" id="CP047491">
    <property type="protein sequence ID" value="QHQ40103.1"/>
    <property type="molecule type" value="Genomic_DNA"/>
</dbReference>
<feature type="domain" description="S5 DRBM" evidence="10">
    <location>
        <begin position="14"/>
        <end position="77"/>
    </location>
</feature>
<dbReference type="InterPro" id="IPR014721">
    <property type="entry name" value="Ribsml_uS5_D2-typ_fold_subgr"/>
</dbReference>
<comment type="similarity">
    <text evidence="2 8 9">Belongs to the universal ribosomal protein uS5 family.</text>
</comment>
<comment type="subunit">
    <text evidence="8">Part of the 30S ribosomal subunit. Contacts proteins S4 and S8.</text>
</comment>
<dbReference type="InterPro" id="IPR000851">
    <property type="entry name" value="Ribosomal_uS5"/>
</dbReference>
<dbReference type="GO" id="GO:0005737">
    <property type="term" value="C:cytoplasm"/>
    <property type="evidence" value="ECO:0007669"/>
    <property type="project" value="UniProtKB-ARBA"/>
</dbReference>
<dbReference type="PROSITE" id="PS50881">
    <property type="entry name" value="S5_DSRBD"/>
    <property type="match status" value="1"/>
</dbReference>
<dbReference type="FunFam" id="3.30.230.10:FF:000002">
    <property type="entry name" value="30S ribosomal protein S5"/>
    <property type="match status" value="1"/>
</dbReference>
<evidence type="ECO:0000256" key="3">
    <source>
        <dbReference type="ARBA" id="ARBA00022730"/>
    </source>
</evidence>
<comment type="function">
    <text evidence="1 8">Located at the back of the 30S subunit body where it stabilizes the conformation of the head with respect to the body.</text>
</comment>
<proteinExistence type="inferred from homology"/>
<dbReference type="GO" id="GO:0015935">
    <property type="term" value="C:small ribosomal subunit"/>
    <property type="evidence" value="ECO:0007669"/>
    <property type="project" value="InterPro"/>
</dbReference>
<keyword evidence="13" id="KW-1185">Reference proteome</keyword>
<protein>
    <recommendedName>
        <fullName evidence="7 8">Small ribosomal subunit protein uS5</fullName>
    </recommendedName>
</protein>
<keyword evidence="3 8" id="KW-0699">rRNA-binding</keyword>
<evidence type="ECO:0000313" key="13">
    <source>
        <dbReference type="Proteomes" id="UP000464675"/>
    </source>
</evidence>
<name>A0A6P1TEN8_9GAMM</name>
<evidence type="ECO:0000256" key="7">
    <source>
        <dbReference type="ARBA" id="ARBA00035255"/>
    </source>
</evidence>
<evidence type="ECO:0000256" key="1">
    <source>
        <dbReference type="ARBA" id="ARBA00003093"/>
    </source>
</evidence>
<dbReference type="Pfam" id="PF03719">
    <property type="entry name" value="Ribosomal_S5_C"/>
    <property type="match status" value="1"/>
</dbReference>
<dbReference type="FunFam" id="3.30.160.20:FF:000001">
    <property type="entry name" value="30S ribosomal protein S5"/>
    <property type="match status" value="1"/>
</dbReference>
<keyword evidence="6 8" id="KW-0687">Ribonucleoprotein</keyword>
<evidence type="ECO:0000313" key="14">
    <source>
        <dbReference type="Proteomes" id="UP000563601"/>
    </source>
</evidence>
<dbReference type="Gene3D" id="3.30.160.20">
    <property type="match status" value="1"/>
</dbReference>
<dbReference type="GO" id="GO:0019843">
    <property type="term" value="F:rRNA binding"/>
    <property type="evidence" value="ECO:0007669"/>
    <property type="project" value="UniProtKB-UniRule"/>
</dbReference>
<dbReference type="GO" id="GO:0042254">
    <property type="term" value="P:ribosome biogenesis"/>
    <property type="evidence" value="ECO:0007669"/>
    <property type="project" value="UniProtKB-ARBA"/>
</dbReference>
<dbReference type="SUPFAM" id="SSF54211">
    <property type="entry name" value="Ribosomal protein S5 domain 2-like"/>
    <property type="match status" value="1"/>
</dbReference>
<dbReference type="GO" id="GO:0003735">
    <property type="term" value="F:structural constituent of ribosome"/>
    <property type="evidence" value="ECO:0007669"/>
    <property type="project" value="UniProtKB-UniRule"/>
</dbReference>
<dbReference type="PANTHER" id="PTHR48432:SF1">
    <property type="entry name" value="S5 DRBM DOMAIN-CONTAINING PROTEIN"/>
    <property type="match status" value="1"/>
</dbReference>
<evidence type="ECO:0000256" key="5">
    <source>
        <dbReference type="ARBA" id="ARBA00022980"/>
    </source>
</evidence>
<reference evidence="12 13" key="1">
    <citation type="submission" date="2020-01" db="EMBL/GenBank/DDBJ databases">
        <title>The possibility of degradation of plastic by Microbulbifer hydrolyticus IRE-31.</title>
        <authorList>
            <person name="Liu L."/>
        </authorList>
    </citation>
    <scope>NUCLEOTIDE SEQUENCE [LARGE SCALE GENOMIC DNA]</scope>
    <source>
        <strain evidence="12 13">IRE-31</strain>
    </source>
</reference>